<feature type="region of interest" description="Disordered" evidence="2">
    <location>
        <begin position="1"/>
        <end position="29"/>
    </location>
</feature>
<accession>A0ABC8L5U8</accession>
<dbReference type="InterPro" id="IPR007573">
    <property type="entry name" value="QWRF"/>
</dbReference>
<evidence type="ECO:0000313" key="3">
    <source>
        <dbReference type="EMBL" id="CAH8375900.1"/>
    </source>
</evidence>
<comment type="similarity">
    <text evidence="1">Belongs to the QWRF family.</text>
</comment>
<evidence type="ECO:0008006" key="5">
    <source>
        <dbReference type="Google" id="ProtNLM"/>
    </source>
</evidence>
<evidence type="ECO:0000256" key="1">
    <source>
        <dbReference type="ARBA" id="ARBA00010016"/>
    </source>
</evidence>
<dbReference type="AlphaFoldDB" id="A0ABC8L5U8"/>
<comment type="caution">
    <text evidence="3">The sequence shown here is derived from an EMBL/GenBank/DDBJ whole genome shotgun (WGS) entry which is preliminary data.</text>
</comment>
<dbReference type="Proteomes" id="UP001642260">
    <property type="component" value="Unassembled WGS sequence"/>
</dbReference>
<name>A0ABC8L5U8_ERUVS</name>
<gene>
    <name evidence="3" type="ORF">ERUC_LOCUS32265</name>
</gene>
<dbReference type="PANTHER" id="PTHR31807">
    <property type="entry name" value="AUGMIN FAMILY MEMBER"/>
    <property type="match status" value="1"/>
</dbReference>
<organism evidence="3 4">
    <name type="scientific">Eruca vesicaria subsp. sativa</name>
    <name type="common">Garden rocket</name>
    <name type="synonym">Eruca sativa</name>
    <dbReference type="NCBI Taxonomy" id="29727"/>
    <lineage>
        <taxon>Eukaryota</taxon>
        <taxon>Viridiplantae</taxon>
        <taxon>Streptophyta</taxon>
        <taxon>Embryophyta</taxon>
        <taxon>Tracheophyta</taxon>
        <taxon>Spermatophyta</taxon>
        <taxon>Magnoliopsida</taxon>
        <taxon>eudicotyledons</taxon>
        <taxon>Gunneridae</taxon>
        <taxon>Pentapetalae</taxon>
        <taxon>rosids</taxon>
        <taxon>malvids</taxon>
        <taxon>Brassicales</taxon>
        <taxon>Brassicaceae</taxon>
        <taxon>Brassiceae</taxon>
        <taxon>Eruca</taxon>
    </lineage>
</organism>
<protein>
    <recommendedName>
        <fullName evidence="5">QWRF motif-containing protein 3</fullName>
    </recommendedName>
</protein>
<dbReference type="EMBL" id="CAKOAT010461820">
    <property type="protein sequence ID" value="CAH8375900.1"/>
    <property type="molecule type" value="Genomic_DNA"/>
</dbReference>
<reference evidence="3 4" key="1">
    <citation type="submission" date="2022-03" db="EMBL/GenBank/DDBJ databases">
        <authorList>
            <person name="Macdonald S."/>
            <person name="Ahmed S."/>
            <person name="Newling K."/>
        </authorList>
    </citation>
    <scope>NUCLEOTIDE SEQUENCE [LARGE SCALE GENOMIC DNA]</scope>
</reference>
<dbReference type="PANTHER" id="PTHR31807:SF31">
    <property type="entry name" value="QWRF MOTIF PROTEIN (DUF566)-RELATED"/>
    <property type="match status" value="1"/>
</dbReference>
<proteinExistence type="inferred from homology"/>
<sequence>MSQWAMSPGKSLEAAPQNSSSLKPPRDKGLGKLLNLRFDFFRSKKKPSSPLKPKTTESDHQLKLMNNRLVQWRFVNARASAENNTPSKGNNVIIITSTHQTFFQKQLLCAWVALTKLQNLVIQERDNLQKKNLEMKLAHVFLSQKEEAVSDAIISTVNSFSPTIEDIVALASQLAEVVAQEKLMLEECHVLMRMISELEMEERSLKCCLIINRIRFWIQNLFKTRALVSITILY</sequence>
<keyword evidence="4" id="KW-1185">Reference proteome</keyword>
<evidence type="ECO:0000256" key="2">
    <source>
        <dbReference type="SAM" id="MobiDB-lite"/>
    </source>
</evidence>
<dbReference type="Pfam" id="PF04484">
    <property type="entry name" value="QWRF"/>
    <property type="match status" value="2"/>
</dbReference>
<evidence type="ECO:0000313" key="4">
    <source>
        <dbReference type="Proteomes" id="UP001642260"/>
    </source>
</evidence>